<name>A0A9P4MNG8_9PLEO</name>
<feature type="region of interest" description="Disordered" evidence="1">
    <location>
        <begin position="775"/>
        <end position="821"/>
    </location>
</feature>
<reference evidence="2" key="1">
    <citation type="journal article" date="2020" name="Stud. Mycol.">
        <title>101 Dothideomycetes genomes: a test case for predicting lifestyles and emergence of pathogens.</title>
        <authorList>
            <person name="Haridas S."/>
            <person name="Albert R."/>
            <person name="Binder M."/>
            <person name="Bloem J."/>
            <person name="Labutti K."/>
            <person name="Salamov A."/>
            <person name="Andreopoulos B."/>
            <person name="Baker S."/>
            <person name="Barry K."/>
            <person name="Bills G."/>
            <person name="Bluhm B."/>
            <person name="Cannon C."/>
            <person name="Castanera R."/>
            <person name="Culley D."/>
            <person name="Daum C."/>
            <person name="Ezra D."/>
            <person name="Gonzalez J."/>
            <person name="Henrissat B."/>
            <person name="Kuo A."/>
            <person name="Liang C."/>
            <person name="Lipzen A."/>
            <person name="Lutzoni F."/>
            <person name="Magnuson J."/>
            <person name="Mondo S."/>
            <person name="Nolan M."/>
            <person name="Ohm R."/>
            <person name="Pangilinan J."/>
            <person name="Park H.-J."/>
            <person name="Ramirez L."/>
            <person name="Alfaro M."/>
            <person name="Sun H."/>
            <person name="Tritt A."/>
            <person name="Yoshinaga Y."/>
            <person name="Zwiers L.-H."/>
            <person name="Turgeon B."/>
            <person name="Goodwin S."/>
            <person name="Spatafora J."/>
            <person name="Crous P."/>
            <person name="Grigoriev I."/>
        </authorList>
    </citation>
    <scope>NUCLEOTIDE SEQUENCE</scope>
    <source>
        <strain evidence="2">ATCC 74209</strain>
    </source>
</reference>
<dbReference type="AlphaFoldDB" id="A0A9P4MNG8"/>
<gene>
    <name evidence="2" type="ORF">GQ43DRAFT_482441</name>
</gene>
<proteinExistence type="predicted"/>
<feature type="compositionally biased region" description="Basic and acidic residues" evidence="1">
    <location>
        <begin position="730"/>
        <end position="748"/>
    </location>
</feature>
<evidence type="ECO:0000313" key="3">
    <source>
        <dbReference type="Proteomes" id="UP000799536"/>
    </source>
</evidence>
<comment type="caution">
    <text evidence="2">The sequence shown here is derived from an EMBL/GenBank/DDBJ whole genome shotgun (WGS) entry which is preliminary data.</text>
</comment>
<feature type="region of interest" description="Disordered" evidence="1">
    <location>
        <begin position="709"/>
        <end position="748"/>
    </location>
</feature>
<dbReference type="EMBL" id="ML994074">
    <property type="protein sequence ID" value="KAF2199479.1"/>
    <property type="molecule type" value="Genomic_DNA"/>
</dbReference>
<feature type="compositionally biased region" description="Basic and acidic residues" evidence="1">
    <location>
        <begin position="797"/>
        <end position="806"/>
    </location>
</feature>
<feature type="compositionally biased region" description="Basic residues" evidence="1">
    <location>
        <begin position="716"/>
        <end position="729"/>
    </location>
</feature>
<feature type="compositionally biased region" description="Basic residues" evidence="1">
    <location>
        <begin position="807"/>
        <end position="821"/>
    </location>
</feature>
<protein>
    <submittedName>
        <fullName evidence="2">Uncharacterized protein</fullName>
    </submittedName>
</protein>
<evidence type="ECO:0000313" key="2">
    <source>
        <dbReference type="EMBL" id="KAF2199479.1"/>
    </source>
</evidence>
<accession>A0A9P4MNG8</accession>
<dbReference type="Proteomes" id="UP000799536">
    <property type="component" value="Unassembled WGS sequence"/>
</dbReference>
<organism evidence="2 3">
    <name type="scientific">Delitschia confertaspora ATCC 74209</name>
    <dbReference type="NCBI Taxonomy" id="1513339"/>
    <lineage>
        <taxon>Eukaryota</taxon>
        <taxon>Fungi</taxon>
        <taxon>Dikarya</taxon>
        <taxon>Ascomycota</taxon>
        <taxon>Pezizomycotina</taxon>
        <taxon>Dothideomycetes</taxon>
        <taxon>Pleosporomycetidae</taxon>
        <taxon>Pleosporales</taxon>
        <taxon>Delitschiaceae</taxon>
        <taxon>Delitschia</taxon>
    </lineage>
</organism>
<evidence type="ECO:0000256" key="1">
    <source>
        <dbReference type="SAM" id="MobiDB-lite"/>
    </source>
</evidence>
<dbReference type="OrthoDB" id="1744869at2759"/>
<sequence>MLSRASRLWRVKASYPAPCRLRRDAAVPPTLRYYSDSHGPASTPAPQSAIIIPHDAQNITPDELIQHIQPPERGALNGSLVFLLTPSFARWLSDDHTFLQKAVDRVLTHHRRTHIAAIAAVVDKLPARYQKSELSQKAEYEAEGIAYTFLAKPISNLRSSESALNGNGISFHHTFSPRGLEQDLGRQYHYSNILRLPLANTIFQTGSPSTMVHSIWLKGNLSNKAKLNEWNSLSHCGLQIHESARGSKKTYGLDVPLIPLSFPRIVEAGMGNIVRKIVGENKTSITASAELEEIIPRYFKSRGEPARAISVWALVIPENVLDSVINGTRSMLPGKDTKSWEALWKENSPQRQSFISSAIAEGARLHRVLSGGGGWGKKAGLLALDPEMTYDEDILAFPSVYGDSTAISPGEFGSAHEFVRPGDSIQFFTLSSPSDFLESTITTAPGSTSRGCDWEFGTVPSTIDSIQSVSSPLSESESSDLTVLPNRFGALTEGALTMVKRRQDVSNPENSWETVNATKIDVPHTRFVGTELETILRPIHVRRIVPNKESAMPVVMEVSKPPRRIRSYTPRQIRKYLANMRPKIRPIRAPLIRKQLLDVHPRIRPILSTSKLPLEVEEVNADDGKYHTTMQNSTAEFASLVSKLRQSQPETTSTSKIRKHYTLDKVEMVPKQIFPRIIPIPLDPQEETTVLSPPLKATQEYQSRAVICKERGEQRKRAKKAGKPLTKKQLKYEQKKETRREREQEKRLKDSLAVDEKVRWFMDRPLRVKKIPTELGVKGQEPFEGEEKDPYAGTPFAKERMEDERKKRGKKGKRPRVREGKKKLLEEVSSWLK</sequence>
<keyword evidence="3" id="KW-1185">Reference proteome</keyword>